<dbReference type="RefSeq" id="WP_394819171.1">
    <property type="nucleotide sequence ID" value="NZ_JAWJZY010000002.1"/>
</dbReference>
<organism evidence="1 2">
    <name type="scientific">Sorlinia euscelidii</name>
    <dbReference type="NCBI Taxonomy" id="3081148"/>
    <lineage>
        <taxon>Bacteria</taxon>
        <taxon>Pseudomonadati</taxon>
        <taxon>Pseudomonadota</taxon>
        <taxon>Alphaproteobacteria</taxon>
        <taxon>Acetobacterales</taxon>
        <taxon>Acetobacteraceae</taxon>
        <taxon>Sorlinia</taxon>
    </lineage>
</organism>
<dbReference type="EMBL" id="JAWJZY010000002">
    <property type="protein sequence ID" value="MEE8658209.1"/>
    <property type="molecule type" value="Genomic_DNA"/>
</dbReference>
<gene>
    <name evidence="1" type="ORF">DOFOFD_04205</name>
</gene>
<dbReference type="Proteomes" id="UP001312908">
    <property type="component" value="Unassembled WGS sequence"/>
</dbReference>
<evidence type="ECO:0008006" key="3">
    <source>
        <dbReference type="Google" id="ProtNLM"/>
    </source>
</evidence>
<keyword evidence="2" id="KW-1185">Reference proteome</keyword>
<dbReference type="InterPro" id="IPR038696">
    <property type="entry name" value="IalB_sf"/>
</dbReference>
<dbReference type="Pfam" id="PF06776">
    <property type="entry name" value="IalB"/>
    <property type="match status" value="1"/>
</dbReference>
<reference evidence="1 2" key="1">
    <citation type="submission" date="2023-10" db="EMBL/GenBank/DDBJ databases">
        <title>Sorlinia euscelidii gen. nov., sp. nov., an acetic acid bacteria isolated from the gut of Euscelidius variegatus emitter.</title>
        <authorList>
            <person name="Michoud G."/>
            <person name="Marasco R."/>
            <person name="Seferji K."/>
            <person name="Gonella E."/>
            <person name="Garuglieri E."/>
            <person name="Alma A."/>
            <person name="Mapelli F."/>
            <person name="Borin S."/>
            <person name="Daffonchio D."/>
            <person name="Crotti E."/>
        </authorList>
    </citation>
    <scope>NUCLEOTIDE SEQUENCE [LARGE SCALE GENOMIC DNA]</scope>
    <source>
        <strain evidence="1 2">EV16P</strain>
    </source>
</reference>
<proteinExistence type="predicted"/>
<dbReference type="Gene3D" id="2.60.40.1880">
    <property type="entry name" value="Invasion associated locus B (IalB) protein"/>
    <property type="match status" value="1"/>
</dbReference>
<protein>
    <recommendedName>
        <fullName evidence="3">Invasion associated locus B family protein</fullName>
    </recommendedName>
</protein>
<sequence length="200" mass="21634">MRKFKQREIAALLIAVTVTSIVGYAALSVASSRKAPIHPKPVAHDISKLEYRLPDGVTALNETYQDWRVSCQKLEAGPRCALVQQLADEKSHQKILTLQFEPEKDKIASLVVMPFGLALSKGISINADGAQVVSVPFSTCMPNGCLVPFSLTRDQFFSLQAAKKLEVRASTPKDQNVILVVSSKGLKEASARLAAMLAGS</sequence>
<evidence type="ECO:0000313" key="2">
    <source>
        <dbReference type="Proteomes" id="UP001312908"/>
    </source>
</evidence>
<evidence type="ECO:0000313" key="1">
    <source>
        <dbReference type="EMBL" id="MEE8658209.1"/>
    </source>
</evidence>
<dbReference type="InterPro" id="IPR010642">
    <property type="entry name" value="Invasion_prot_B"/>
</dbReference>
<accession>A0ABU7U020</accession>
<comment type="caution">
    <text evidence="1">The sequence shown here is derived from an EMBL/GenBank/DDBJ whole genome shotgun (WGS) entry which is preliminary data.</text>
</comment>
<name>A0ABU7U020_9PROT</name>